<feature type="compositionally biased region" description="Polar residues" evidence="1">
    <location>
        <begin position="1"/>
        <end position="15"/>
    </location>
</feature>
<dbReference type="Proteomes" id="UP000541558">
    <property type="component" value="Unassembled WGS sequence"/>
</dbReference>
<dbReference type="EMBL" id="JAACJK010000060">
    <property type="protein sequence ID" value="KAF5335714.1"/>
    <property type="molecule type" value="Genomic_DNA"/>
</dbReference>
<proteinExistence type="predicted"/>
<evidence type="ECO:0000313" key="2">
    <source>
        <dbReference type="EMBL" id="KAF5335714.1"/>
    </source>
</evidence>
<evidence type="ECO:0000256" key="1">
    <source>
        <dbReference type="SAM" id="MobiDB-lite"/>
    </source>
</evidence>
<dbReference type="AlphaFoldDB" id="A0A8H5FGB0"/>
<evidence type="ECO:0000313" key="3">
    <source>
        <dbReference type="Proteomes" id="UP000541558"/>
    </source>
</evidence>
<dbReference type="OrthoDB" id="2812807at2759"/>
<protein>
    <submittedName>
        <fullName evidence="2">Uncharacterized protein</fullName>
    </submittedName>
</protein>
<sequence>MTSPMLSSNPCNSRGPNDDTNSRAGGTHVLDMRQAAAQAAAEGDAEAAEAMGMIDMWFGLKICEKEEERDNWKVADWAEDDEATTSGATYEWIRIDDRKHDV</sequence>
<gene>
    <name evidence="2" type="ORF">D9611_009746</name>
</gene>
<name>A0A8H5FGB0_9AGAR</name>
<keyword evidence="3" id="KW-1185">Reference proteome</keyword>
<feature type="region of interest" description="Disordered" evidence="1">
    <location>
        <begin position="1"/>
        <end position="29"/>
    </location>
</feature>
<accession>A0A8H5FGB0</accession>
<reference evidence="2 3" key="1">
    <citation type="journal article" date="2020" name="ISME J.">
        <title>Uncovering the hidden diversity of litter-decomposition mechanisms in mushroom-forming fungi.</title>
        <authorList>
            <person name="Floudas D."/>
            <person name="Bentzer J."/>
            <person name="Ahren D."/>
            <person name="Johansson T."/>
            <person name="Persson P."/>
            <person name="Tunlid A."/>
        </authorList>
    </citation>
    <scope>NUCLEOTIDE SEQUENCE [LARGE SCALE GENOMIC DNA]</scope>
    <source>
        <strain evidence="2 3">CBS 175.51</strain>
    </source>
</reference>
<comment type="caution">
    <text evidence="2">The sequence shown here is derived from an EMBL/GenBank/DDBJ whole genome shotgun (WGS) entry which is preliminary data.</text>
</comment>
<organism evidence="2 3">
    <name type="scientific">Ephemerocybe angulata</name>
    <dbReference type="NCBI Taxonomy" id="980116"/>
    <lineage>
        <taxon>Eukaryota</taxon>
        <taxon>Fungi</taxon>
        <taxon>Dikarya</taxon>
        <taxon>Basidiomycota</taxon>
        <taxon>Agaricomycotina</taxon>
        <taxon>Agaricomycetes</taxon>
        <taxon>Agaricomycetidae</taxon>
        <taxon>Agaricales</taxon>
        <taxon>Agaricineae</taxon>
        <taxon>Psathyrellaceae</taxon>
        <taxon>Ephemerocybe</taxon>
    </lineage>
</organism>